<sequence>MSLRRHKLFIQKNPGGLRREEERHGGITQGLFNRKNYILINTKHYSEIYIEYITIYTYTEVKTV</sequence>
<dbReference type="EMBL" id="HACA01007726">
    <property type="protein sequence ID" value="CDW25087.1"/>
    <property type="molecule type" value="Transcribed_RNA"/>
</dbReference>
<protein>
    <submittedName>
        <fullName evidence="1">Uncharacterized protein</fullName>
    </submittedName>
</protein>
<reference evidence="1" key="1">
    <citation type="submission" date="2014-05" db="EMBL/GenBank/DDBJ databases">
        <authorList>
            <person name="Chronopoulou M."/>
        </authorList>
    </citation>
    <scope>NUCLEOTIDE SEQUENCE</scope>
    <source>
        <tissue evidence="1">Whole organism</tissue>
    </source>
</reference>
<accession>A0A0K2THJ8</accession>
<feature type="non-terminal residue" evidence="1">
    <location>
        <position position="64"/>
    </location>
</feature>
<organism evidence="1">
    <name type="scientific">Lepeophtheirus salmonis</name>
    <name type="common">Salmon louse</name>
    <name type="synonym">Caligus salmonis</name>
    <dbReference type="NCBI Taxonomy" id="72036"/>
    <lineage>
        <taxon>Eukaryota</taxon>
        <taxon>Metazoa</taxon>
        <taxon>Ecdysozoa</taxon>
        <taxon>Arthropoda</taxon>
        <taxon>Crustacea</taxon>
        <taxon>Multicrustacea</taxon>
        <taxon>Hexanauplia</taxon>
        <taxon>Copepoda</taxon>
        <taxon>Siphonostomatoida</taxon>
        <taxon>Caligidae</taxon>
        <taxon>Lepeophtheirus</taxon>
    </lineage>
</organism>
<name>A0A0K2THJ8_LEPSM</name>
<evidence type="ECO:0000313" key="1">
    <source>
        <dbReference type="EMBL" id="CDW25087.1"/>
    </source>
</evidence>
<dbReference type="AlphaFoldDB" id="A0A0K2THJ8"/>
<proteinExistence type="predicted"/>